<sequence length="352" mass="35840">MAGAIKTLKLLLTAACLALCAGTWLLSPAIAAGTVPGFNLTPQFDLTGKAAPGCRLFVIQAGTTATPQNAYSDSGLTQVLPNPLTCDAAARLPQWFVSDGLIKLRLTDKNGAQIFTGDNLLVVGPSGGGGGGGGTIDPTTIFQTGAFMQFYGTGILTGWVRCNGRTIGNATSGATERANNDIQALFQYLWFADTNLAVVGGRGASANADWVAGKQLTLPDCRGRVVANLDDMGNSTAGRLTPSYFGASGTVLGAVGGAENQTLTIAQMPSHFHSASIYDPGHVHGYTYPTNSGNTGGGGAFGNIPGTTVTSSAVTGVRVNSSNGLDTTYSTGGGGAHPIVQPTILATTYIKM</sequence>
<dbReference type="OrthoDB" id="8266301at2"/>
<accession>A0A0R3D0P5</accession>
<proteinExistence type="predicted"/>
<evidence type="ECO:0000313" key="2">
    <source>
        <dbReference type="EMBL" id="KRQ03335.1"/>
    </source>
</evidence>
<evidence type="ECO:0000256" key="1">
    <source>
        <dbReference type="SAM" id="SignalP"/>
    </source>
</evidence>
<protein>
    <recommendedName>
        <fullName evidence="4">Phage tail collar domain-containing protein</fullName>
    </recommendedName>
</protein>
<feature type="signal peptide" evidence="1">
    <location>
        <begin position="1"/>
        <end position="31"/>
    </location>
</feature>
<evidence type="ECO:0000313" key="3">
    <source>
        <dbReference type="Proteomes" id="UP000051936"/>
    </source>
</evidence>
<dbReference type="RefSeq" id="WP_057755516.1">
    <property type="nucleotide sequence ID" value="NZ_LJYG01000108.1"/>
</dbReference>
<keyword evidence="3" id="KW-1185">Reference proteome</keyword>
<dbReference type="AlphaFoldDB" id="A0A0R3D0P5"/>
<dbReference type="SUPFAM" id="SSF88874">
    <property type="entry name" value="Receptor-binding domain of short tail fibre protein gp12"/>
    <property type="match status" value="1"/>
</dbReference>
<organism evidence="2 3">
    <name type="scientific">Bradyrhizobium manausense</name>
    <dbReference type="NCBI Taxonomy" id="989370"/>
    <lineage>
        <taxon>Bacteria</taxon>
        <taxon>Pseudomonadati</taxon>
        <taxon>Pseudomonadota</taxon>
        <taxon>Alphaproteobacteria</taxon>
        <taxon>Hyphomicrobiales</taxon>
        <taxon>Nitrobacteraceae</taxon>
        <taxon>Bradyrhizobium</taxon>
    </lineage>
</organism>
<dbReference type="STRING" id="989370.AOQ71_31930"/>
<feature type="chain" id="PRO_5006435010" description="Phage tail collar domain-containing protein" evidence="1">
    <location>
        <begin position="32"/>
        <end position="352"/>
    </location>
</feature>
<name>A0A0R3D0P5_9BRAD</name>
<dbReference type="Proteomes" id="UP000051936">
    <property type="component" value="Unassembled WGS sequence"/>
</dbReference>
<evidence type="ECO:0008006" key="4">
    <source>
        <dbReference type="Google" id="ProtNLM"/>
    </source>
</evidence>
<dbReference type="EMBL" id="LJYG01000108">
    <property type="protein sequence ID" value="KRQ03335.1"/>
    <property type="molecule type" value="Genomic_DNA"/>
</dbReference>
<comment type="caution">
    <text evidence="2">The sequence shown here is derived from an EMBL/GenBank/DDBJ whole genome shotgun (WGS) entry which is preliminary data.</text>
</comment>
<gene>
    <name evidence="2" type="ORF">AOQ71_31930</name>
</gene>
<reference evidence="2 3" key="1">
    <citation type="submission" date="2015-09" db="EMBL/GenBank/DDBJ databases">
        <title>Draft Genome Sequence of Bradyrhizobium manausense Strain BR 3351T, a Novel Symbiotic Nitrogen-Fixing Alphaproteobacterium Isolated from Brazilian Amazon Rain Forest.</title>
        <authorList>
            <person name="De Araujo J.L."/>
            <person name="Zilli J.E."/>
        </authorList>
    </citation>
    <scope>NUCLEOTIDE SEQUENCE [LARGE SCALE GENOMIC DNA]</scope>
    <source>
        <strain evidence="2 3">BR3351</strain>
    </source>
</reference>
<keyword evidence="1" id="KW-0732">Signal</keyword>